<dbReference type="PANTHER" id="PTHR24326:SF622">
    <property type="entry name" value="HOMEOBOX-LEUCINE ZIPPER PROTEIN"/>
    <property type="match status" value="1"/>
</dbReference>
<dbReference type="InterPro" id="IPR009057">
    <property type="entry name" value="Homeodomain-like_sf"/>
</dbReference>
<dbReference type="GO" id="GO:0045893">
    <property type="term" value="P:positive regulation of DNA-templated transcription"/>
    <property type="evidence" value="ECO:0007669"/>
    <property type="project" value="TreeGrafter"/>
</dbReference>
<accession>A0A5N5M2H4</accession>
<protein>
    <recommendedName>
        <fullName evidence="10">Homeobox-leucine zipper protein</fullName>
    </recommendedName>
    <alternativeName>
        <fullName evidence="10">HD-ZIP protein</fullName>
    </alternativeName>
    <alternativeName>
        <fullName evidence="10">Homeodomain transcription factor</fullName>
    </alternativeName>
</protein>
<evidence type="ECO:0000256" key="2">
    <source>
        <dbReference type="ARBA" id="ARBA00023015"/>
    </source>
</evidence>
<keyword evidence="4 8" id="KW-0371">Homeobox</keyword>
<dbReference type="InterPro" id="IPR001356">
    <property type="entry name" value="HD"/>
</dbReference>
<evidence type="ECO:0000313" key="14">
    <source>
        <dbReference type="Proteomes" id="UP000326939"/>
    </source>
</evidence>
<keyword evidence="2 10" id="KW-0805">Transcription regulation</keyword>
<dbReference type="SUPFAM" id="SSF46689">
    <property type="entry name" value="Homeodomain-like"/>
    <property type="match status" value="1"/>
</dbReference>
<dbReference type="GO" id="GO:0005634">
    <property type="term" value="C:nucleus"/>
    <property type="evidence" value="ECO:0007669"/>
    <property type="project" value="UniProtKB-SubCell"/>
</dbReference>
<dbReference type="PRINTS" id="PR00031">
    <property type="entry name" value="HTHREPRESSR"/>
</dbReference>
<evidence type="ECO:0000256" key="10">
    <source>
        <dbReference type="RuleBase" id="RU369038"/>
    </source>
</evidence>
<sequence length="179" mass="20227">MNSHLQNQSQSHENHALKPRKKRLDGDQHRLLETSFNANQKLKAEDKIKLARQIGLPPRQVEIWYQNRRAKNKTNVVEHGYRNVQLELGNVMAENIRLEKHVSMLKHELNNVQQMILFGSTASASILDSVSGSSNEQGNSSSPGNLICNWRDAGNDGIFRVEELYTCLTGSGTPLWPLT</sequence>
<feature type="domain" description="Homeobox" evidence="12">
    <location>
        <begin position="15"/>
        <end position="75"/>
    </location>
</feature>
<dbReference type="Gene3D" id="1.10.10.60">
    <property type="entry name" value="Homeodomain-like"/>
    <property type="match status" value="1"/>
</dbReference>
<evidence type="ECO:0000256" key="7">
    <source>
        <dbReference type="ARBA" id="ARBA00025748"/>
    </source>
</evidence>
<dbReference type="Proteomes" id="UP000326939">
    <property type="component" value="Chromosome 7"/>
</dbReference>
<comment type="caution">
    <text evidence="13">The sequence shown here is derived from an EMBL/GenBank/DDBJ whole genome shotgun (WGS) entry which is preliminary data.</text>
</comment>
<dbReference type="PANTHER" id="PTHR24326">
    <property type="entry name" value="HOMEOBOX-LEUCINE ZIPPER PROTEIN"/>
    <property type="match status" value="1"/>
</dbReference>
<dbReference type="InterPro" id="IPR017970">
    <property type="entry name" value="Homeobox_CS"/>
</dbReference>
<comment type="subcellular location">
    <subcellularLocation>
        <location evidence="1 8 9">Nucleus</location>
    </subcellularLocation>
</comment>
<keyword evidence="14" id="KW-1185">Reference proteome</keyword>
<dbReference type="AlphaFoldDB" id="A0A5N5M2H4"/>
<dbReference type="CDD" id="cd00086">
    <property type="entry name" value="homeodomain"/>
    <property type="match status" value="1"/>
</dbReference>
<organism evidence="13 14">
    <name type="scientific">Salix brachista</name>
    <dbReference type="NCBI Taxonomy" id="2182728"/>
    <lineage>
        <taxon>Eukaryota</taxon>
        <taxon>Viridiplantae</taxon>
        <taxon>Streptophyta</taxon>
        <taxon>Embryophyta</taxon>
        <taxon>Tracheophyta</taxon>
        <taxon>Spermatophyta</taxon>
        <taxon>Magnoliopsida</taxon>
        <taxon>eudicotyledons</taxon>
        <taxon>Gunneridae</taxon>
        <taxon>Pentapetalae</taxon>
        <taxon>rosids</taxon>
        <taxon>fabids</taxon>
        <taxon>Malpighiales</taxon>
        <taxon>Salicaceae</taxon>
        <taxon>Saliceae</taxon>
        <taxon>Salix</taxon>
    </lineage>
</organism>
<evidence type="ECO:0000256" key="11">
    <source>
        <dbReference type="SAM" id="MobiDB-lite"/>
    </source>
</evidence>
<evidence type="ECO:0000259" key="12">
    <source>
        <dbReference type="PROSITE" id="PS50071"/>
    </source>
</evidence>
<dbReference type="PROSITE" id="PS50071">
    <property type="entry name" value="HOMEOBOX_2"/>
    <property type="match status" value="1"/>
</dbReference>
<dbReference type="InterPro" id="IPR000047">
    <property type="entry name" value="HTH_motif"/>
</dbReference>
<evidence type="ECO:0000313" key="13">
    <source>
        <dbReference type="EMBL" id="KAB5548481.1"/>
    </source>
</evidence>
<dbReference type="EMBL" id="VDCV01000007">
    <property type="protein sequence ID" value="KAB5548481.1"/>
    <property type="molecule type" value="Genomic_DNA"/>
</dbReference>
<keyword evidence="5 10" id="KW-0804">Transcription</keyword>
<comment type="function">
    <text evidence="10">Transcription factor.</text>
</comment>
<dbReference type="GO" id="GO:0043565">
    <property type="term" value="F:sequence-specific DNA binding"/>
    <property type="evidence" value="ECO:0007669"/>
    <property type="project" value="TreeGrafter"/>
</dbReference>
<name>A0A5N5M2H4_9ROSI</name>
<reference evidence="14" key="1">
    <citation type="journal article" date="2019" name="Gigascience">
        <title>De novo genome assembly of the endangered Acer yangbiense, a plant species with extremely small populations endemic to Yunnan Province, China.</title>
        <authorList>
            <person name="Yang J."/>
            <person name="Wariss H.M."/>
            <person name="Tao L."/>
            <person name="Zhang R."/>
            <person name="Yun Q."/>
            <person name="Hollingsworth P."/>
            <person name="Dao Z."/>
            <person name="Luo G."/>
            <person name="Guo H."/>
            <person name="Ma Y."/>
            <person name="Sun W."/>
        </authorList>
    </citation>
    <scope>NUCLEOTIDE SEQUENCE [LARGE SCALE GENOMIC DNA]</scope>
    <source>
        <strain evidence="14">cv. br00</strain>
    </source>
</reference>
<dbReference type="Pfam" id="PF00046">
    <property type="entry name" value="Homeodomain"/>
    <property type="match status" value="1"/>
</dbReference>
<proteinExistence type="inferred from homology"/>
<evidence type="ECO:0000256" key="6">
    <source>
        <dbReference type="ARBA" id="ARBA00023242"/>
    </source>
</evidence>
<evidence type="ECO:0000256" key="3">
    <source>
        <dbReference type="ARBA" id="ARBA00023125"/>
    </source>
</evidence>
<comment type="similarity">
    <text evidence="7 10">Belongs to the HD-ZIP homeobox family. Class I subfamily.</text>
</comment>
<feature type="compositionally biased region" description="Polar residues" evidence="11">
    <location>
        <begin position="1"/>
        <end position="11"/>
    </location>
</feature>
<gene>
    <name evidence="13" type="ORF">DKX38_011887</name>
</gene>
<evidence type="ECO:0000256" key="5">
    <source>
        <dbReference type="ARBA" id="ARBA00023163"/>
    </source>
</evidence>
<dbReference type="PROSITE" id="PS00027">
    <property type="entry name" value="HOMEOBOX_1"/>
    <property type="match status" value="1"/>
</dbReference>
<dbReference type="GO" id="GO:0000981">
    <property type="term" value="F:DNA-binding transcription factor activity, RNA polymerase II-specific"/>
    <property type="evidence" value="ECO:0007669"/>
    <property type="project" value="UniProtKB-UniRule"/>
</dbReference>
<feature type="DNA-binding region" description="Homeobox" evidence="8">
    <location>
        <begin position="17"/>
        <end position="76"/>
    </location>
</feature>
<feature type="region of interest" description="Disordered" evidence="11">
    <location>
        <begin position="1"/>
        <end position="24"/>
    </location>
</feature>
<keyword evidence="3 8" id="KW-0238">DNA-binding</keyword>
<evidence type="ECO:0000256" key="1">
    <source>
        <dbReference type="ARBA" id="ARBA00004123"/>
    </source>
</evidence>
<keyword evidence="6 8" id="KW-0539">Nucleus</keyword>
<evidence type="ECO:0000256" key="4">
    <source>
        <dbReference type="ARBA" id="ARBA00023155"/>
    </source>
</evidence>
<dbReference type="InterPro" id="IPR045224">
    <property type="entry name" value="HDZip_class_I_plant"/>
</dbReference>
<evidence type="ECO:0000256" key="9">
    <source>
        <dbReference type="RuleBase" id="RU000682"/>
    </source>
</evidence>
<evidence type="ECO:0000256" key="8">
    <source>
        <dbReference type="PROSITE-ProRule" id="PRU00108"/>
    </source>
</evidence>
<dbReference type="SMART" id="SM00389">
    <property type="entry name" value="HOX"/>
    <property type="match status" value="1"/>
</dbReference>